<sequence length="116" mass="13636">MEDRSVNNEIRNFVAKNIINDFLKDGDKFYEKEFLINKFRVNPSYVDKTYQRLLDEDLIEAKSDYYYMKIDESKKNALIVEFANGYLNDFLKNMNSIGISNEGVYDFVSLRMSANG</sequence>
<gene>
    <name evidence="1" type="ORF">CJ192_08690</name>
</gene>
<evidence type="ECO:0000313" key="2">
    <source>
        <dbReference type="Proteomes" id="UP000235658"/>
    </source>
</evidence>
<comment type="caution">
    <text evidence="1">The sequence shown here is derived from an EMBL/GenBank/DDBJ whole genome shotgun (WGS) entry which is preliminary data.</text>
</comment>
<dbReference type="GeneID" id="84579261"/>
<proteinExistence type="predicted"/>
<dbReference type="EMBL" id="PNHP01000007">
    <property type="protein sequence ID" value="PMC80860.1"/>
    <property type="molecule type" value="Genomic_DNA"/>
</dbReference>
<dbReference type="Proteomes" id="UP000235658">
    <property type="component" value="Unassembled WGS sequence"/>
</dbReference>
<evidence type="ECO:0000313" key="1">
    <source>
        <dbReference type="EMBL" id="PMC80860.1"/>
    </source>
</evidence>
<protein>
    <recommendedName>
        <fullName evidence="3">GntR family transcriptional regulator</fullName>
    </recommendedName>
</protein>
<organism evidence="1 2">
    <name type="scientific">Anaerococcus hydrogenalis</name>
    <dbReference type="NCBI Taxonomy" id="33029"/>
    <lineage>
        <taxon>Bacteria</taxon>
        <taxon>Bacillati</taxon>
        <taxon>Bacillota</taxon>
        <taxon>Tissierellia</taxon>
        <taxon>Tissierellales</taxon>
        <taxon>Peptoniphilaceae</taxon>
        <taxon>Anaerococcus</taxon>
    </lineage>
</organism>
<reference evidence="1 2" key="1">
    <citation type="submission" date="2017-09" db="EMBL/GenBank/DDBJ databases">
        <title>Bacterial strain isolated from the female urinary microbiota.</title>
        <authorList>
            <person name="Thomas-White K."/>
            <person name="Kumar N."/>
            <person name="Forster S."/>
            <person name="Putonti C."/>
            <person name="Lawley T."/>
            <person name="Wolfe A.J."/>
        </authorList>
    </citation>
    <scope>NUCLEOTIDE SEQUENCE [LARGE SCALE GENOMIC DNA]</scope>
    <source>
        <strain evidence="1 2">UMB0204</strain>
    </source>
</reference>
<dbReference type="RefSeq" id="WP_102198489.1">
    <property type="nucleotide sequence ID" value="NZ_PNHP01000007.1"/>
</dbReference>
<dbReference type="AlphaFoldDB" id="A0A2N6UGZ6"/>
<evidence type="ECO:0008006" key="3">
    <source>
        <dbReference type="Google" id="ProtNLM"/>
    </source>
</evidence>
<accession>A0A2N6UGZ6</accession>
<name>A0A2N6UGZ6_9FIRM</name>